<evidence type="ECO:0000313" key="3">
    <source>
        <dbReference type="Proteomes" id="UP000278792"/>
    </source>
</evidence>
<evidence type="ECO:0000313" key="2">
    <source>
        <dbReference type="EMBL" id="ROV57470.1"/>
    </source>
</evidence>
<dbReference type="RefSeq" id="WP_123783851.1">
    <property type="nucleotide sequence ID" value="NZ_RKIK01000151.1"/>
</dbReference>
<keyword evidence="2" id="KW-0808">Transferase</keyword>
<organism evidence="2 3">
    <name type="scientific">Vibrio ponticus</name>
    <dbReference type="NCBI Taxonomy" id="265668"/>
    <lineage>
        <taxon>Bacteria</taxon>
        <taxon>Pseudomonadati</taxon>
        <taxon>Pseudomonadota</taxon>
        <taxon>Gammaproteobacteria</taxon>
        <taxon>Vibrionales</taxon>
        <taxon>Vibrionaceae</taxon>
        <taxon>Vibrio</taxon>
    </lineage>
</organism>
<dbReference type="PROSITE" id="PS51186">
    <property type="entry name" value="GNAT"/>
    <property type="match status" value="1"/>
</dbReference>
<gene>
    <name evidence="2" type="ORF">EGH82_22925</name>
</gene>
<dbReference type="GO" id="GO:0016747">
    <property type="term" value="F:acyltransferase activity, transferring groups other than amino-acyl groups"/>
    <property type="evidence" value="ECO:0007669"/>
    <property type="project" value="InterPro"/>
</dbReference>
<dbReference type="Gene3D" id="3.40.630.30">
    <property type="match status" value="1"/>
</dbReference>
<comment type="caution">
    <text evidence="2">The sequence shown here is derived from an EMBL/GenBank/DDBJ whole genome shotgun (WGS) entry which is preliminary data.</text>
</comment>
<protein>
    <submittedName>
        <fullName evidence="2">GNAT family N-acetyltransferase</fullName>
    </submittedName>
</protein>
<sequence>MQMEFLLNPPESVRSDILAGLRSYNVRFFPDQDSQTVACIVKDEFDHFAGGLFGEVFTNTLFIEYFWIDESQRKTGLGTQVFERVEREVKLLGVETICLDTFTFQAREFYLKMGFKEVGRFTGFPMPNVDKIFLQKSIG</sequence>
<dbReference type="InterPro" id="IPR000182">
    <property type="entry name" value="GNAT_dom"/>
</dbReference>
<dbReference type="InterPro" id="IPR016181">
    <property type="entry name" value="Acyl_CoA_acyltransferase"/>
</dbReference>
<reference evidence="2 3" key="1">
    <citation type="submission" date="2018-11" db="EMBL/GenBank/DDBJ databases">
        <title>Vibrio ponticus strain CAIM 1751 pathogenic for the snapper Lutjanus guttatus.</title>
        <authorList>
            <person name="Soto-Rodriguez S."/>
            <person name="Lozano-Olvera R."/>
            <person name="Gomez-Gil B."/>
        </authorList>
    </citation>
    <scope>NUCLEOTIDE SEQUENCE [LARGE SCALE GENOMIC DNA]</scope>
    <source>
        <strain evidence="2 3">CAIM 1751</strain>
    </source>
</reference>
<dbReference type="AlphaFoldDB" id="A0A3N3DSP5"/>
<dbReference type="Pfam" id="PF00583">
    <property type="entry name" value="Acetyltransf_1"/>
    <property type="match status" value="1"/>
</dbReference>
<accession>A0A3N3DSP5</accession>
<name>A0A3N3DSP5_9VIBR</name>
<evidence type="ECO:0000259" key="1">
    <source>
        <dbReference type="PROSITE" id="PS51186"/>
    </source>
</evidence>
<dbReference type="EMBL" id="RKIK01000151">
    <property type="protein sequence ID" value="ROV57470.1"/>
    <property type="molecule type" value="Genomic_DNA"/>
</dbReference>
<feature type="domain" description="N-acetyltransferase" evidence="1">
    <location>
        <begin position="1"/>
        <end position="139"/>
    </location>
</feature>
<proteinExistence type="predicted"/>
<dbReference type="SUPFAM" id="SSF55729">
    <property type="entry name" value="Acyl-CoA N-acyltransferases (Nat)"/>
    <property type="match status" value="1"/>
</dbReference>
<dbReference type="Proteomes" id="UP000278792">
    <property type="component" value="Unassembled WGS sequence"/>
</dbReference>